<evidence type="ECO:0000313" key="2">
    <source>
        <dbReference type="Proteomes" id="UP001370348"/>
    </source>
</evidence>
<evidence type="ECO:0000313" key="1">
    <source>
        <dbReference type="EMBL" id="WXB19889.1"/>
    </source>
</evidence>
<organism evidence="1 2">
    <name type="scientific">Pendulispora albinea</name>
    <dbReference type="NCBI Taxonomy" id="2741071"/>
    <lineage>
        <taxon>Bacteria</taxon>
        <taxon>Pseudomonadati</taxon>
        <taxon>Myxococcota</taxon>
        <taxon>Myxococcia</taxon>
        <taxon>Myxococcales</taxon>
        <taxon>Sorangiineae</taxon>
        <taxon>Pendulisporaceae</taxon>
        <taxon>Pendulispora</taxon>
    </lineage>
</organism>
<dbReference type="Proteomes" id="UP001370348">
    <property type="component" value="Chromosome"/>
</dbReference>
<sequence length="146" mass="15214">MPGLACIATASPYLQGRLAEELAPAAVRNLGCLDVGFAVTRRPEGGLLDLHVGNHCKEPHPLDLTKLRIGTTQADGRAVSVVLHDPRHEIEKLDVGGCTRGHEQIRLDVGEGAELGPEVCLDVSAIAPDAPHAHPAPICLSSGSGT</sequence>
<dbReference type="EMBL" id="CP089984">
    <property type="protein sequence ID" value="WXB19889.1"/>
    <property type="molecule type" value="Genomic_DNA"/>
</dbReference>
<keyword evidence="2" id="KW-1185">Reference proteome</keyword>
<accession>A0ABZ2MBJ5</accession>
<protein>
    <submittedName>
        <fullName evidence="1">Uncharacterized protein</fullName>
    </submittedName>
</protein>
<dbReference type="RefSeq" id="WP_394829487.1">
    <property type="nucleotide sequence ID" value="NZ_CP089984.1"/>
</dbReference>
<gene>
    <name evidence="1" type="ORF">LZC94_22025</name>
</gene>
<proteinExistence type="predicted"/>
<reference evidence="1 2" key="1">
    <citation type="submission" date="2021-12" db="EMBL/GenBank/DDBJ databases">
        <title>Discovery of the Pendulisporaceae a myxobacterial family with distinct sporulation behavior and unique specialized metabolism.</title>
        <authorList>
            <person name="Garcia R."/>
            <person name="Popoff A."/>
            <person name="Bader C.D."/>
            <person name="Loehr J."/>
            <person name="Walesch S."/>
            <person name="Walt C."/>
            <person name="Boldt J."/>
            <person name="Bunk B."/>
            <person name="Haeckl F.J.F.P.J."/>
            <person name="Gunesch A.P."/>
            <person name="Birkelbach J."/>
            <person name="Nuebel U."/>
            <person name="Pietschmann T."/>
            <person name="Bach T."/>
            <person name="Mueller R."/>
        </authorList>
    </citation>
    <scope>NUCLEOTIDE SEQUENCE [LARGE SCALE GENOMIC DNA]</scope>
    <source>
        <strain evidence="1 2">MSr11954</strain>
    </source>
</reference>
<name>A0ABZ2MBJ5_9BACT</name>